<sequence length="412" mass="47986">MRIVVKNLPESTTKEEIEKEFSKHGKITDVFMVNNEQGKFRRICFIGYIEEKDGMEAIKYRDGSMFKNHKIRCETTKEDSYETSESEERMIRYSRKIFIRNIPADADERFISDVFKEYGEVEEVGLLPRHEGKGAYVKFSKGECALEAYRKVKLIGGVKPRMRPWKDRGEKREHEHYNTLFFNFESVVKKICESERIGIKDLVDVNDKDLGARMARAETHLVQETKEFLENNGIYLDHLTGSVDRKKLIVRNMELMKCLDLVDNGCKISIAPSKCLALLKFDSEEDAKRCYKKLSLRRMREHVIYCEYAPICNAPSKREEPPKEHTEKKSRKGTNKLLIRNVPFQASKEDVRKIFDSFHVVNVRIPVKREGTSRGFCFVTFQSPEEVSAAIEYFGSSTHLYGRRLVLEKAKS</sequence>
<gene>
    <name evidence="5" type="ORF">Eint_080440</name>
</gene>
<dbReference type="PANTHER" id="PTHR24012">
    <property type="entry name" value="RNA BINDING PROTEIN"/>
    <property type="match status" value="1"/>
</dbReference>
<dbReference type="PROSITE" id="PS50102">
    <property type="entry name" value="RRM"/>
    <property type="match status" value="3"/>
</dbReference>
<dbReference type="SMART" id="SM00360">
    <property type="entry name" value="RRM"/>
    <property type="match status" value="3"/>
</dbReference>
<feature type="domain" description="RRM" evidence="4">
    <location>
        <begin position="335"/>
        <end position="412"/>
    </location>
</feature>
<accession>E0S8I6</accession>
<evidence type="ECO:0000313" key="5">
    <source>
        <dbReference type="EMBL" id="ADM11980.2"/>
    </source>
</evidence>
<organism evidence="5 6">
    <name type="scientific">Encephalitozoon intestinalis (strain ATCC 50506)</name>
    <name type="common">Microsporidian parasite</name>
    <name type="synonym">Septata intestinalis</name>
    <dbReference type="NCBI Taxonomy" id="876142"/>
    <lineage>
        <taxon>Eukaryota</taxon>
        <taxon>Fungi</taxon>
        <taxon>Fungi incertae sedis</taxon>
        <taxon>Microsporidia</taxon>
        <taxon>Unikaryonidae</taxon>
        <taxon>Encephalitozoon</taxon>
    </lineage>
</organism>
<keyword evidence="6" id="KW-1185">Reference proteome</keyword>
<dbReference type="InterPro" id="IPR035979">
    <property type="entry name" value="RBD_domain_sf"/>
</dbReference>
<dbReference type="KEGG" id="ein:Eint_080440"/>
<dbReference type="Gene3D" id="3.30.70.330">
    <property type="match status" value="4"/>
</dbReference>
<dbReference type="Proteomes" id="UP000002313">
    <property type="component" value="Chromosome VIII"/>
</dbReference>
<dbReference type="GO" id="GO:0003723">
    <property type="term" value="F:RNA binding"/>
    <property type="evidence" value="ECO:0007669"/>
    <property type="project" value="UniProtKB-UniRule"/>
</dbReference>
<keyword evidence="2 3" id="KW-0694">RNA-binding</keyword>
<protein>
    <submittedName>
        <fullName evidence="5">Polyadenylate binding protein 2</fullName>
    </submittedName>
</protein>
<reference evidence="5 6" key="1">
    <citation type="journal article" date="2010" name="Nat. Commun.">
        <title>The complete sequence of the smallest known nuclear genome from the microsporidian Encephalitozoon intestinalis.</title>
        <authorList>
            <person name="Corradi N."/>
            <person name="Pombert J.-F."/>
            <person name="Farinelli L."/>
            <person name="Didier E.S."/>
            <person name="Keeling P.J."/>
        </authorList>
    </citation>
    <scope>NUCLEOTIDE SEQUENCE [LARGE SCALE GENOMIC DNA]</scope>
    <source>
        <strain evidence="5 6">ATCC 50506</strain>
    </source>
</reference>
<evidence type="ECO:0000256" key="2">
    <source>
        <dbReference type="ARBA" id="ARBA00022884"/>
    </source>
</evidence>
<proteinExistence type="predicted"/>
<dbReference type="OrthoDB" id="439639at2759"/>
<feature type="domain" description="RRM" evidence="4">
    <location>
        <begin position="1"/>
        <end position="78"/>
    </location>
</feature>
<dbReference type="SUPFAM" id="SSF54928">
    <property type="entry name" value="RNA-binding domain, RBD"/>
    <property type="match status" value="3"/>
</dbReference>
<dbReference type="CDD" id="cd12320">
    <property type="entry name" value="RRM6_RBM19_RRM5_MRD1"/>
    <property type="match status" value="1"/>
</dbReference>
<dbReference type="Pfam" id="PF00076">
    <property type="entry name" value="RRM_1"/>
    <property type="match status" value="3"/>
</dbReference>
<dbReference type="RefSeq" id="XP_003073340.2">
    <property type="nucleotide sequence ID" value="XM_003073294.2"/>
</dbReference>
<keyword evidence="1" id="KW-0677">Repeat</keyword>
<evidence type="ECO:0000313" key="6">
    <source>
        <dbReference type="Proteomes" id="UP000002313"/>
    </source>
</evidence>
<reference evidence="5 6" key="2">
    <citation type="journal article" date="2012" name="Proc. Natl. Acad. Sci. U.S.A.">
        <title>Gain and loss of multiple functionally related, horizontally transferred genes in the reduced genomes of two microsporidian parasites.</title>
        <authorList>
            <person name="Pombert J.-F."/>
            <person name="Selman M."/>
            <person name="Burki F."/>
            <person name="Bardell F.T."/>
            <person name="Farinelli L."/>
            <person name="Solter L.F."/>
            <person name="Whitman D.W."/>
            <person name="Weiss L.M."/>
            <person name="Corradi N."/>
            <person name="Keeling P.J."/>
        </authorList>
    </citation>
    <scope>NUCLEOTIDE SEQUENCE [LARGE SCALE GENOMIC DNA]</scope>
    <source>
        <strain evidence="5 6">ATCC 50506</strain>
    </source>
</reference>
<name>E0S8I6_ENCIT</name>
<evidence type="ECO:0000256" key="1">
    <source>
        <dbReference type="ARBA" id="ARBA00022737"/>
    </source>
</evidence>
<dbReference type="InterPro" id="IPR012677">
    <property type="entry name" value="Nucleotide-bd_a/b_plait_sf"/>
</dbReference>
<feature type="domain" description="RRM" evidence="4">
    <location>
        <begin position="95"/>
        <end position="154"/>
    </location>
</feature>
<evidence type="ECO:0000256" key="3">
    <source>
        <dbReference type="PROSITE-ProRule" id="PRU00176"/>
    </source>
</evidence>
<dbReference type="HOGENOM" id="CLU_669075_0_0_1"/>
<dbReference type="EMBL" id="CP001949">
    <property type="protein sequence ID" value="ADM11980.2"/>
    <property type="molecule type" value="Genomic_DNA"/>
</dbReference>
<dbReference type="VEuPathDB" id="MicrosporidiaDB:Eint_080440"/>
<dbReference type="InterPro" id="IPR000504">
    <property type="entry name" value="RRM_dom"/>
</dbReference>
<evidence type="ECO:0000259" key="4">
    <source>
        <dbReference type="PROSITE" id="PS50102"/>
    </source>
</evidence>
<dbReference type="AlphaFoldDB" id="E0S8I6"/>
<dbReference type="GeneID" id="9698164"/>